<evidence type="ECO:0000256" key="1">
    <source>
        <dbReference type="ARBA" id="ARBA00004123"/>
    </source>
</evidence>
<dbReference type="InterPro" id="IPR015943">
    <property type="entry name" value="WD40/YVTN_repeat-like_dom_sf"/>
</dbReference>
<accession>G0MFE6</accession>
<feature type="region of interest" description="Disordered" evidence="9">
    <location>
        <begin position="1"/>
        <end position="38"/>
    </location>
</feature>
<dbReference type="Gene3D" id="2.130.10.10">
    <property type="entry name" value="YVTN repeat-like/Quinoprotein amine dehydrogenase"/>
    <property type="match status" value="2"/>
</dbReference>
<dbReference type="SMART" id="SM00667">
    <property type="entry name" value="LisH"/>
    <property type="match status" value="1"/>
</dbReference>
<dbReference type="HOGENOM" id="CLU_005884_2_1_1"/>
<dbReference type="Proteomes" id="UP000008068">
    <property type="component" value="Unassembled WGS sequence"/>
</dbReference>
<dbReference type="InterPro" id="IPR036322">
    <property type="entry name" value="WD40_repeat_dom_sf"/>
</dbReference>
<dbReference type="GO" id="GO:0016251">
    <property type="term" value="F:RNA polymerase II general transcription initiation factor activity"/>
    <property type="evidence" value="ECO:0007669"/>
    <property type="project" value="TreeGrafter"/>
</dbReference>
<dbReference type="Pfam" id="PF04494">
    <property type="entry name" value="TFIID_NTD2"/>
    <property type="match status" value="1"/>
</dbReference>
<evidence type="ECO:0000256" key="8">
    <source>
        <dbReference type="PROSITE-ProRule" id="PRU00221"/>
    </source>
</evidence>
<evidence type="ECO:0000256" key="9">
    <source>
        <dbReference type="SAM" id="MobiDB-lite"/>
    </source>
</evidence>
<dbReference type="SUPFAM" id="SSF50978">
    <property type="entry name" value="WD40 repeat-like"/>
    <property type="match status" value="1"/>
</dbReference>
<dbReference type="AlphaFoldDB" id="G0MFE6"/>
<dbReference type="CDD" id="cd08044">
    <property type="entry name" value="TAF5_NTD2"/>
    <property type="match status" value="1"/>
</dbReference>
<protein>
    <recommendedName>
        <fullName evidence="10">TFIID subunit TAF5 NTD2 domain-containing protein</fullName>
    </recommendedName>
</protein>
<evidence type="ECO:0000256" key="7">
    <source>
        <dbReference type="ARBA" id="ARBA00023242"/>
    </source>
</evidence>
<sequence length="714" mass="79793">MNPNDSDNSNSQFLDSPQMLVNGTGGPHPPGVDDLSAKPMNNESIQMVLGFLRRNGLTDTEEQLQREAAPVLRNDSSGLPPEEAISVEFDTFVQHANDCTDVVQAEFSQLLFPVFAHSFVALIEKHAPTARVFFNRFKIFIPECFSEFVYKLSLIEDAMTLRPNEYVNTLRSNKFLVRLSKPATKHLELIQTRLIGIKNIIAKHVSIEHADDGGGQMSRTMIETQMGGIIGVTSKHERRHKMLFSVVKDELMQMIEKRKTKGKDVVKRMQTAQHCPQHDRIPLPPFSEHQREERRSWLRDVGKMAIITPESPVSICMYTTVNAPIGVASCDFSDDSSLIVMGLSDSSIVMNAMDPMNKIKKLRDMDVLDKIDIETADNIQSQMFDLQASTTSVRLTGHGGPVFSVNFSPDRRLLLSSSGDKTIRLWSLESQSNVVIYRSPAMVWQAQFCNRGFYFATASNDKTVSMWSTDRMQPLRIFPDAYGDVCCIDYHPNCNYIAGGSDDRYIRVWDVLTGTRVRIFGGHKAAIIAVKFSPCGRYLVSLDAIGNLMVWDLAYQRLMAVEVTEQSSGTKGHITFTRDGGVFAVSHGNANIQLYSLDALIGAVSAAGGHNDAFMEPKYVVLRVGFGIEYNLVIELSGRAFRIECAFKTIDGVWDPPKFVFADLAPYITRYLKTEISVNMEGLNIGTYPTKQTAVIGLHFTRRNLLLGFGCFGQ</sequence>
<dbReference type="GO" id="GO:0006367">
    <property type="term" value="P:transcription initiation at RNA polymerase II promoter"/>
    <property type="evidence" value="ECO:0007669"/>
    <property type="project" value="TreeGrafter"/>
</dbReference>
<name>G0MFE6_CAEBE</name>
<dbReference type="OrthoDB" id="10266330at2759"/>
<feature type="compositionally biased region" description="Polar residues" evidence="9">
    <location>
        <begin position="1"/>
        <end position="21"/>
    </location>
</feature>
<reference evidence="12" key="1">
    <citation type="submission" date="2011-07" db="EMBL/GenBank/DDBJ databases">
        <authorList>
            <consortium name="Caenorhabditis brenneri Sequencing and Analysis Consortium"/>
            <person name="Wilson R.K."/>
        </authorList>
    </citation>
    <scope>NUCLEOTIDE SEQUENCE [LARGE SCALE GENOMIC DNA]</scope>
    <source>
        <strain evidence="12">PB2801</strain>
    </source>
</reference>
<dbReference type="SMART" id="SM00320">
    <property type="entry name" value="WD40"/>
    <property type="match status" value="6"/>
</dbReference>
<feature type="repeat" description="WD" evidence="8">
    <location>
        <begin position="395"/>
        <end position="436"/>
    </location>
</feature>
<evidence type="ECO:0000256" key="4">
    <source>
        <dbReference type="ARBA" id="ARBA00022737"/>
    </source>
</evidence>
<dbReference type="InParanoid" id="G0MFE6"/>
<evidence type="ECO:0000259" key="10">
    <source>
        <dbReference type="Pfam" id="PF04494"/>
    </source>
</evidence>
<dbReference type="GO" id="GO:0005669">
    <property type="term" value="C:transcription factor TFIID complex"/>
    <property type="evidence" value="ECO:0007669"/>
    <property type="project" value="TreeGrafter"/>
</dbReference>
<proteinExistence type="inferred from homology"/>
<comment type="similarity">
    <text evidence="2">Belongs to the WD repeat TAF5 family.</text>
</comment>
<evidence type="ECO:0000256" key="5">
    <source>
        <dbReference type="ARBA" id="ARBA00023015"/>
    </source>
</evidence>
<dbReference type="eggNOG" id="KOG0263">
    <property type="taxonomic scope" value="Eukaryota"/>
</dbReference>
<dbReference type="CDD" id="cd00200">
    <property type="entry name" value="WD40"/>
    <property type="match status" value="1"/>
</dbReference>
<keyword evidence="12" id="KW-1185">Reference proteome</keyword>
<dbReference type="Pfam" id="PF00400">
    <property type="entry name" value="WD40"/>
    <property type="match status" value="4"/>
</dbReference>
<evidence type="ECO:0000313" key="11">
    <source>
        <dbReference type="EMBL" id="EGT54249.1"/>
    </source>
</evidence>
<feature type="domain" description="TFIID subunit TAF5 NTD2" evidence="10">
    <location>
        <begin position="86"/>
        <end position="187"/>
    </location>
</feature>
<dbReference type="SUPFAM" id="SSF160897">
    <property type="entry name" value="Taf5 N-terminal domain-like"/>
    <property type="match status" value="1"/>
</dbReference>
<feature type="repeat" description="WD" evidence="8">
    <location>
        <begin position="478"/>
        <end position="519"/>
    </location>
</feature>
<dbReference type="InterPro" id="IPR037264">
    <property type="entry name" value="TFIID_NTD2_sf"/>
</dbReference>
<keyword evidence="4" id="KW-0677">Repeat</keyword>
<dbReference type="InterPro" id="IPR020472">
    <property type="entry name" value="WD40_PAC1"/>
</dbReference>
<dbReference type="PROSITE" id="PS50082">
    <property type="entry name" value="WD_REPEATS_2"/>
    <property type="match status" value="3"/>
</dbReference>
<dbReference type="PANTHER" id="PTHR19879">
    <property type="entry name" value="TRANSCRIPTION INITIATION FACTOR TFIID"/>
    <property type="match status" value="1"/>
</dbReference>
<evidence type="ECO:0000256" key="3">
    <source>
        <dbReference type="ARBA" id="ARBA00022574"/>
    </source>
</evidence>
<dbReference type="Gene3D" id="1.25.40.500">
    <property type="entry name" value="TFIID subunit TAF5, NTD2 domain"/>
    <property type="match status" value="1"/>
</dbReference>
<dbReference type="InterPro" id="IPR006594">
    <property type="entry name" value="LisH"/>
</dbReference>
<keyword evidence="5" id="KW-0805">Transcription regulation</keyword>
<keyword evidence="3 8" id="KW-0853">WD repeat</keyword>
<dbReference type="PRINTS" id="PR00320">
    <property type="entry name" value="GPROTEINBRPT"/>
</dbReference>
<dbReference type="PROSITE" id="PS00678">
    <property type="entry name" value="WD_REPEATS_1"/>
    <property type="match status" value="1"/>
</dbReference>
<feature type="repeat" description="WD" evidence="8">
    <location>
        <begin position="520"/>
        <end position="561"/>
    </location>
</feature>
<comment type="subcellular location">
    <subcellularLocation>
        <location evidence="1">Nucleus</location>
    </subcellularLocation>
</comment>
<evidence type="ECO:0000256" key="2">
    <source>
        <dbReference type="ARBA" id="ARBA00009435"/>
    </source>
</evidence>
<gene>
    <name evidence="11" type="ORF">CAEBREN_29532</name>
</gene>
<dbReference type="InterPro" id="IPR007582">
    <property type="entry name" value="TFIID_NTD2"/>
</dbReference>
<dbReference type="STRING" id="135651.G0MFE6"/>
<dbReference type="InterPro" id="IPR019775">
    <property type="entry name" value="WD40_repeat_CS"/>
</dbReference>
<evidence type="ECO:0000256" key="6">
    <source>
        <dbReference type="ARBA" id="ARBA00023163"/>
    </source>
</evidence>
<dbReference type="PANTHER" id="PTHR19879:SF1">
    <property type="entry name" value="CANNONBALL-RELATED"/>
    <property type="match status" value="1"/>
</dbReference>
<organism evidence="12">
    <name type="scientific">Caenorhabditis brenneri</name>
    <name type="common">Nematode worm</name>
    <dbReference type="NCBI Taxonomy" id="135651"/>
    <lineage>
        <taxon>Eukaryota</taxon>
        <taxon>Metazoa</taxon>
        <taxon>Ecdysozoa</taxon>
        <taxon>Nematoda</taxon>
        <taxon>Chromadorea</taxon>
        <taxon>Rhabditida</taxon>
        <taxon>Rhabditina</taxon>
        <taxon>Rhabditomorpha</taxon>
        <taxon>Rhabditoidea</taxon>
        <taxon>Rhabditidae</taxon>
        <taxon>Peloderinae</taxon>
        <taxon>Caenorhabditis</taxon>
    </lineage>
</organism>
<dbReference type="PROSITE" id="PS50896">
    <property type="entry name" value="LISH"/>
    <property type="match status" value="1"/>
</dbReference>
<dbReference type="FunCoup" id="G0MFE6">
    <property type="interactions" value="3051"/>
</dbReference>
<evidence type="ECO:0000313" key="12">
    <source>
        <dbReference type="Proteomes" id="UP000008068"/>
    </source>
</evidence>
<dbReference type="PROSITE" id="PS50294">
    <property type="entry name" value="WD_REPEATS_REGION"/>
    <property type="match status" value="3"/>
</dbReference>
<dbReference type="InterPro" id="IPR001680">
    <property type="entry name" value="WD40_rpt"/>
</dbReference>
<keyword evidence="7" id="KW-0539">Nucleus</keyword>
<keyword evidence="6" id="KW-0804">Transcription</keyword>
<dbReference type="EMBL" id="GL379792">
    <property type="protein sequence ID" value="EGT54249.1"/>
    <property type="molecule type" value="Genomic_DNA"/>
</dbReference>